<sequence>MNNNTNYNNNSNNNTNYNNNSNNNTNYNNNSNNNTNYNNNSNNNTNYNNNSNNNIINNNKDINHTINLILTEIISRIKTINQITQKETVGPTGLMVPLYIVERYLDLYNPTESDDGKVLTCKASVVGLNSVYDQVLLDVSFAPWSECYTPLHDVNITNDDKNFHLRQNFPPYQNRLLPHLHQQQQRKNYHNNTNNTNTPTQPQQQPQHNRLNSGSNKLCAGSVLGGLWTVTTVSSGPNGIRHILKVELFSSFLNSSIFGSYCLMADNIIDVLHNNLTLTPC</sequence>
<feature type="region of interest" description="Disordered" evidence="1">
    <location>
        <begin position="181"/>
        <end position="212"/>
    </location>
</feature>
<dbReference type="HOGENOM" id="CLU_991366_0_0_1"/>
<reference evidence="2 4" key="2">
    <citation type="journal article" date="2013" name="Nature">
        <title>Insights into bilaterian evolution from three spiralian genomes.</title>
        <authorList>
            <person name="Simakov O."/>
            <person name="Marletaz F."/>
            <person name="Cho S.J."/>
            <person name="Edsinger-Gonzales E."/>
            <person name="Havlak P."/>
            <person name="Hellsten U."/>
            <person name="Kuo D.H."/>
            <person name="Larsson T."/>
            <person name="Lv J."/>
            <person name="Arendt D."/>
            <person name="Savage R."/>
            <person name="Osoegawa K."/>
            <person name="de Jong P."/>
            <person name="Grimwood J."/>
            <person name="Chapman J.A."/>
            <person name="Shapiro H."/>
            <person name="Aerts A."/>
            <person name="Otillar R.P."/>
            <person name="Terry A.Y."/>
            <person name="Boore J.L."/>
            <person name="Grigoriev I.V."/>
            <person name="Lindberg D.R."/>
            <person name="Seaver E.C."/>
            <person name="Weisblat D.A."/>
            <person name="Putnam N.H."/>
            <person name="Rokhsar D.S."/>
        </authorList>
    </citation>
    <scope>NUCLEOTIDE SEQUENCE</scope>
</reference>
<dbReference type="EMBL" id="KB097336">
    <property type="protein sequence ID" value="ESN97506.1"/>
    <property type="molecule type" value="Genomic_DNA"/>
</dbReference>
<evidence type="ECO:0000313" key="4">
    <source>
        <dbReference type="Proteomes" id="UP000015101"/>
    </source>
</evidence>
<dbReference type="AlphaFoldDB" id="T1FCH5"/>
<dbReference type="EnsemblMetazoa" id="HelroT177935">
    <property type="protein sequence ID" value="HelroP177935"/>
    <property type="gene ID" value="HelroG177935"/>
</dbReference>
<dbReference type="GeneID" id="20206524"/>
<dbReference type="KEGG" id="hro:HELRODRAFT_177935"/>
<keyword evidence="4" id="KW-1185">Reference proteome</keyword>
<evidence type="ECO:0000313" key="2">
    <source>
        <dbReference type="EMBL" id="ESN97506.1"/>
    </source>
</evidence>
<evidence type="ECO:0000313" key="3">
    <source>
        <dbReference type="EnsemblMetazoa" id="HelroP177935"/>
    </source>
</evidence>
<feature type="compositionally biased region" description="Low complexity" evidence="1">
    <location>
        <begin position="191"/>
        <end position="207"/>
    </location>
</feature>
<accession>T1FCH5</accession>
<dbReference type="InParanoid" id="T1FCH5"/>
<dbReference type="Proteomes" id="UP000015101">
    <property type="component" value="Unassembled WGS sequence"/>
</dbReference>
<gene>
    <name evidence="3" type="primary">20206524</name>
    <name evidence="2" type="ORF">HELRODRAFT_177935</name>
</gene>
<reference evidence="4" key="1">
    <citation type="submission" date="2012-12" db="EMBL/GenBank/DDBJ databases">
        <authorList>
            <person name="Hellsten U."/>
            <person name="Grimwood J."/>
            <person name="Chapman J.A."/>
            <person name="Shapiro H."/>
            <person name="Aerts A."/>
            <person name="Otillar R.P."/>
            <person name="Terry A.Y."/>
            <person name="Boore J.L."/>
            <person name="Simakov O."/>
            <person name="Marletaz F."/>
            <person name="Cho S.-J."/>
            <person name="Edsinger-Gonzales E."/>
            <person name="Havlak P."/>
            <person name="Kuo D.-H."/>
            <person name="Larsson T."/>
            <person name="Lv J."/>
            <person name="Arendt D."/>
            <person name="Savage R."/>
            <person name="Osoegawa K."/>
            <person name="de Jong P."/>
            <person name="Lindberg D.R."/>
            <person name="Seaver E.C."/>
            <person name="Weisblat D.A."/>
            <person name="Putnam N.H."/>
            <person name="Grigoriev I.V."/>
            <person name="Rokhsar D.S."/>
        </authorList>
    </citation>
    <scope>NUCLEOTIDE SEQUENCE</scope>
</reference>
<feature type="region of interest" description="Disordered" evidence="1">
    <location>
        <begin position="1"/>
        <end position="52"/>
    </location>
</feature>
<reference evidence="3" key="3">
    <citation type="submission" date="2015-06" db="UniProtKB">
        <authorList>
            <consortium name="EnsemblMetazoa"/>
        </authorList>
    </citation>
    <scope>IDENTIFICATION</scope>
</reference>
<name>T1FCH5_HELRO</name>
<protein>
    <submittedName>
        <fullName evidence="2 3">Uncharacterized protein</fullName>
    </submittedName>
</protein>
<dbReference type="RefSeq" id="XP_009024335.1">
    <property type="nucleotide sequence ID" value="XM_009026087.1"/>
</dbReference>
<dbReference type="EMBL" id="AMQM01006243">
    <property type="status" value="NOT_ANNOTATED_CDS"/>
    <property type="molecule type" value="Genomic_DNA"/>
</dbReference>
<evidence type="ECO:0000256" key="1">
    <source>
        <dbReference type="SAM" id="MobiDB-lite"/>
    </source>
</evidence>
<proteinExistence type="predicted"/>
<dbReference type="CTD" id="20206524"/>
<organism evidence="3 4">
    <name type="scientific">Helobdella robusta</name>
    <name type="common">Californian leech</name>
    <dbReference type="NCBI Taxonomy" id="6412"/>
    <lineage>
        <taxon>Eukaryota</taxon>
        <taxon>Metazoa</taxon>
        <taxon>Spiralia</taxon>
        <taxon>Lophotrochozoa</taxon>
        <taxon>Annelida</taxon>
        <taxon>Clitellata</taxon>
        <taxon>Hirudinea</taxon>
        <taxon>Rhynchobdellida</taxon>
        <taxon>Glossiphoniidae</taxon>
        <taxon>Helobdella</taxon>
    </lineage>
</organism>